<dbReference type="Gene3D" id="3.20.20.300">
    <property type="entry name" value="Glycoside hydrolase, family 3, N-terminal domain"/>
    <property type="match status" value="1"/>
</dbReference>
<dbReference type="InterPro" id="IPR050226">
    <property type="entry name" value="NagZ_Beta-hexosaminidase"/>
</dbReference>
<dbReference type="InterPro" id="IPR001764">
    <property type="entry name" value="Glyco_hydro_3_N"/>
</dbReference>
<dbReference type="PANTHER" id="PTHR30480">
    <property type="entry name" value="BETA-HEXOSAMINIDASE-RELATED"/>
    <property type="match status" value="1"/>
</dbReference>
<evidence type="ECO:0000256" key="1">
    <source>
        <dbReference type="ARBA" id="ARBA00005336"/>
    </source>
</evidence>
<evidence type="ECO:0000256" key="3">
    <source>
        <dbReference type="ARBA" id="ARBA00023295"/>
    </source>
</evidence>
<evidence type="ECO:0000259" key="4">
    <source>
        <dbReference type="Pfam" id="PF00933"/>
    </source>
</evidence>
<dbReference type="InterPro" id="IPR036962">
    <property type="entry name" value="Glyco_hydro_3_N_sf"/>
</dbReference>
<dbReference type="InterPro" id="IPR017853">
    <property type="entry name" value="GH"/>
</dbReference>
<keyword evidence="3" id="KW-0326">Glycosidase</keyword>
<dbReference type="GO" id="GO:0005975">
    <property type="term" value="P:carbohydrate metabolic process"/>
    <property type="evidence" value="ECO:0007669"/>
    <property type="project" value="InterPro"/>
</dbReference>
<comment type="similarity">
    <text evidence="1">Belongs to the glycosyl hydrolase 3 family.</text>
</comment>
<dbReference type="SUPFAM" id="SSF51445">
    <property type="entry name" value="(Trans)glycosidases"/>
    <property type="match status" value="1"/>
</dbReference>
<dbReference type="Proteomes" id="UP000754644">
    <property type="component" value="Unassembled WGS sequence"/>
</dbReference>
<dbReference type="GO" id="GO:0009254">
    <property type="term" value="P:peptidoglycan turnover"/>
    <property type="evidence" value="ECO:0007669"/>
    <property type="project" value="TreeGrafter"/>
</dbReference>
<keyword evidence="2" id="KW-0378">Hydrolase</keyword>
<evidence type="ECO:0000313" key="5">
    <source>
        <dbReference type="EMBL" id="NQV65098.1"/>
    </source>
</evidence>
<comment type="caution">
    <text evidence="5">The sequence shown here is derived from an EMBL/GenBank/DDBJ whole genome shotgun (WGS) entry which is preliminary data.</text>
</comment>
<accession>A0A973A8V4</accession>
<dbReference type="GO" id="GO:0004553">
    <property type="term" value="F:hydrolase activity, hydrolyzing O-glycosyl compounds"/>
    <property type="evidence" value="ECO:0007669"/>
    <property type="project" value="InterPro"/>
</dbReference>
<evidence type="ECO:0000313" key="6">
    <source>
        <dbReference type="Proteomes" id="UP000754644"/>
    </source>
</evidence>
<dbReference type="AlphaFoldDB" id="A0A973A8V4"/>
<organism evidence="5 6">
    <name type="scientific">SAR86 cluster bacterium</name>
    <dbReference type="NCBI Taxonomy" id="2030880"/>
    <lineage>
        <taxon>Bacteria</taxon>
        <taxon>Pseudomonadati</taxon>
        <taxon>Pseudomonadota</taxon>
        <taxon>Gammaproteobacteria</taxon>
        <taxon>SAR86 cluster</taxon>
    </lineage>
</organism>
<proteinExistence type="inferred from homology"/>
<feature type="non-terminal residue" evidence="5">
    <location>
        <position position="1"/>
    </location>
</feature>
<sequence>VMTSHLVHQHVDAGTPVTFSAEWLRILREDLGFDGVIVADDLHMGAIIRHYTLQETVVQGLTAGLDLLMFSNNPLAAQPQGIRHDLNATMATVSTGDWVVADSDLPAKVIFEANAAVAAGHLAASTINAAYERVIKLKRKLVRLRADTISLQGEPT</sequence>
<gene>
    <name evidence="5" type="ORF">HQ497_07025</name>
</gene>
<feature type="domain" description="Glycoside hydrolase family 3 N-terminal" evidence="4">
    <location>
        <begin position="1"/>
        <end position="96"/>
    </location>
</feature>
<reference evidence="5" key="1">
    <citation type="submission" date="2020-05" db="EMBL/GenBank/DDBJ databases">
        <title>Sulfur intermediates as new biogeochemical hubs in an aquatic model microbial ecosystem.</title>
        <authorList>
            <person name="Vigneron A."/>
        </authorList>
    </citation>
    <scope>NUCLEOTIDE SEQUENCE</scope>
    <source>
        <strain evidence="5">Bin.250</strain>
    </source>
</reference>
<dbReference type="PANTHER" id="PTHR30480:SF16">
    <property type="entry name" value="GLYCOSIDE HYDROLASE FAMILY 3 DOMAIN PROTEIN"/>
    <property type="match status" value="1"/>
</dbReference>
<protein>
    <recommendedName>
        <fullName evidence="4">Glycoside hydrolase family 3 N-terminal domain-containing protein</fullName>
    </recommendedName>
</protein>
<dbReference type="Pfam" id="PF00933">
    <property type="entry name" value="Glyco_hydro_3"/>
    <property type="match status" value="1"/>
</dbReference>
<evidence type="ECO:0000256" key="2">
    <source>
        <dbReference type="ARBA" id="ARBA00022801"/>
    </source>
</evidence>
<dbReference type="EMBL" id="JABMOJ010000261">
    <property type="protein sequence ID" value="NQV65098.1"/>
    <property type="molecule type" value="Genomic_DNA"/>
</dbReference>
<name>A0A973A8V4_9GAMM</name>